<evidence type="ECO:0000256" key="3">
    <source>
        <dbReference type="ARBA" id="ARBA00022989"/>
    </source>
</evidence>
<dbReference type="GO" id="GO:0034399">
    <property type="term" value="C:nuclear periphery"/>
    <property type="evidence" value="ECO:0007669"/>
    <property type="project" value="TreeGrafter"/>
</dbReference>
<sequence>MDHLEPGFDPNTLTVPRLRSVLVAHSVPYPSSAKKSQLIDIFNQHVAPQAGRLRSAQSHVTRTSNGIEDVASQTDTVDDEQPRRTTRARTEEGADTLRRVTRSRDTATPVEPVRRSTRVREDTAELYEAAEPRRSTRHRDEVTETPRRSRSKHARTTEGAETMEREAKRRASRASRLAAATPAAEESPFSRENVFQSGGSPPTATESRRRTTGRLSVRRKSRDDVVARRRTTDLRSTHEQHDGALVPTRETFDMTVPHGGAETESDTEVVQAAPRRRRTTSGTSTAPLAVLIALLLGLLTLWRQEKLQVGYCGVGQPSTDLAGVSIPPWAEFIRPQCEPCPAHAFCGEHLDTDCESDFVKRPHPLSLGGLIPLPPTCEPDGAKARRVQAVADRAISELREHTARYECGETPERALSEDQLKTILSSQRKKGMSREEFETLWNPALSEIRTSEEVVTSTNRYEHPHPPPSSPSSSNADSAAEGQANAASAPPASPESPSLAPSAKESARVLDTIFQDL</sequence>
<protein>
    <recommendedName>
        <fullName evidence="11">LEM-like domain-containing protein</fullName>
    </recommendedName>
</protein>
<feature type="region of interest" description="Disordered" evidence="6">
    <location>
        <begin position="451"/>
        <end position="517"/>
    </location>
</feature>
<dbReference type="Pfam" id="PF12949">
    <property type="entry name" value="HeH"/>
    <property type="match status" value="1"/>
</dbReference>
<evidence type="ECO:0000256" key="5">
    <source>
        <dbReference type="ARBA" id="ARBA00023242"/>
    </source>
</evidence>
<evidence type="ECO:0000256" key="4">
    <source>
        <dbReference type="ARBA" id="ARBA00023136"/>
    </source>
</evidence>
<gene>
    <name evidence="9" type="ORF">K470DRAFT_255480</name>
</gene>
<feature type="region of interest" description="Disordered" evidence="6">
    <location>
        <begin position="52"/>
        <end position="240"/>
    </location>
</feature>
<name>A0A6A7C6U7_9PEZI</name>
<feature type="compositionally biased region" description="Basic and acidic residues" evidence="6">
    <location>
        <begin position="130"/>
        <end position="147"/>
    </location>
</feature>
<feature type="compositionally biased region" description="Basic and acidic residues" evidence="6">
    <location>
        <begin position="112"/>
        <end position="123"/>
    </location>
</feature>
<keyword evidence="10" id="KW-1185">Reference proteome</keyword>
<evidence type="ECO:0000313" key="10">
    <source>
        <dbReference type="Proteomes" id="UP000799421"/>
    </source>
</evidence>
<organism evidence="9 10">
    <name type="scientific">Piedraia hortae CBS 480.64</name>
    <dbReference type="NCBI Taxonomy" id="1314780"/>
    <lineage>
        <taxon>Eukaryota</taxon>
        <taxon>Fungi</taxon>
        <taxon>Dikarya</taxon>
        <taxon>Ascomycota</taxon>
        <taxon>Pezizomycotina</taxon>
        <taxon>Dothideomycetes</taxon>
        <taxon>Dothideomycetidae</taxon>
        <taxon>Capnodiales</taxon>
        <taxon>Piedraiaceae</taxon>
        <taxon>Piedraia</taxon>
    </lineage>
</organism>
<reference evidence="9" key="1">
    <citation type="journal article" date="2020" name="Stud. Mycol.">
        <title>101 Dothideomycetes genomes: a test case for predicting lifestyles and emergence of pathogens.</title>
        <authorList>
            <person name="Haridas S."/>
            <person name="Albert R."/>
            <person name="Binder M."/>
            <person name="Bloem J."/>
            <person name="Labutti K."/>
            <person name="Salamov A."/>
            <person name="Andreopoulos B."/>
            <person name="Baker S."/>
            <person name="Barry K."/>
            <person name="Bills G."/>
            <person name="Bluhm B."/>
            <person name="Cannon C."/>
            <person name="Castanera R."/>
            <person name="Culley D."/>
            <person name="Daum C."/>
            <person name="Ezra D."/>
            <person name="Gonzalez J."/>
            <person name="Henrissat B."/>
            <person name="Kuo A."/>
            <person name="Liang C."/>
            <person name="Lipzen A."/>
            <person name="Lutzoni F."/>
            <person name="Magnuson J."/>
            <person name="Mondo S."/>
            <person name="Nolan M."/>
            <person name="Ohm R."/>
            <person name="Pangilinan J."/>
            <person name="Park H.-J."/>
            <person name="Ramirez L."/>
            <person name="Alfaro M."/>
            <person name="Sun H."/>
            <person name="Tritt A."/>
            <person name="Yoshinaga Y."/>
            <person name="Zwiers L.-H."/>
            <person name="Turgeon B."/>
            <person name="Goodwin S."/>
            <person name="Spatafora J."/>
            <person name="Crous P."/>
            <person name="Grigoriev I."/>
        </authorList>
    </citation>
    <scope>NUCLEOTIDE SEQUENCE</scope>
    <source>
        <strain evidence="9">CBS 480.64</strain>
    </source>
</reference>
<feature type="domain" description="HeH/LEM" evidence="8">
    <location>
        <begin position="10"/>
        <end position="44"/>
    </location>
</feature>
<comment type="subcellular location">
    <subcellularLocation>
        <location evidence="1">Nucleus membrane</location>
    </subcellularLocation>
</comment>
<evidence type="ECO:0000259" key="8">
    <source>
        <dbReference type="Pfam" id="PF12949"/>
    </source>
</evidence>
<dbReference type="GO" id="GO:0003682">
    <property type="term" value="F:chromatin binding"/>
    <property type="evidence" value="ECO:0007669"/>
    <property type="project" value="InterPro"/>
</dbReference>
<dbReference type="InterPro" id="IPR044780">
    <property type="entry name" value="Heh2/Src1"/>
</dbReference>
<feature type="compositionally biased region" description="Basic and acidic residues" evidence="6">
    <location>
        <begin position="221"/>
        <end position="240"/>
    </location>
</feature>
<dbReference type="CDD" id="cd12935">
    <property type="entry name" value="LEM_like"/>
    <property type="match status" value="1"/>
</dbReference>
<feature type="compositionally biased region" description="Basic and acidic residues" evidence="6">
    <location>
        <begin position="80"/>
        <end position="105"/>
    </location>
</feature>
<dbReference type="GO" id="GO:0005783">
    <property type="term" value="C:endoplasmic reticulum"/>
    <property type="evidence" value="ECO:0007669"/>
    <property type="project" value="TreeGrafter"/>
</dbReference>
<dbReference type="PANTHER" id="PTHR47808">
    <property type="entry name" value="INNER NUCLEAR MEMBRANE PROTEIN HEH2-RELATED"/>
    <property type="match status" value="1"/>
</dbReference>
<feature type="compositionally biased region" description="Polar residues" evidence="6">
    <location>
        <begin position="55"/>
        <end position="75"/>
    </location>
</feature>
<dbReference type="Proteomes" id="UP000799421">
    <property type="component" value="Unassembled WGS sequence"/>
</dbReference>
<dbReference type="OrthoDB" id="2503928at2759"/>
<feature type="compositionally biased region" description="Low complexity" evidence="6">
    <location>
        <begin position="471"/>
        <end position="504"/>
    </location>
</feature>
<dbReference type="InterPro" id="IPR025856">
    <property type="entry name" value="HeH/LEM_domain"/>
</dbReference>
<keyword evidence="3" id="KW-1133">Transmembrane helix</keyword>
<evidence type="ECO:0000313" key="9">
    <source>
        <dbReference type="EMBL" id="KAF2862967.1"/>
    </source>
</evidence>
<keyword evidence="4" id="KW-0472">Membrane</keyword>
<dbReference type="InterPro" id="IPR018996">
    <property type="entry name" value="Man1/Src1-like_C"/>
</dbReference>
<feature type="region of interest" description="Disordered" evidence="6">
    <location>
        <begin position="256"/>
        <end position="281"/>
    </location>
</feature>
<feature type="compositionally biased region" description="Low complexity" evidence="6">
    <location>
        <begin position="174"/>
        <end position="187"/>
    </location>
</feature>
<dbReference type="GO" id="GO:0005637">
    <property type="term" value="C:nuclear inner membrane"/>
    <property type="evidence" value="ECO:0007669"/>
    <property type="project" value="InterPro"/>
</dbReference>
<dbReference type="PANTHER" id="PTHR47808:SF2">
    <property type="entry name" value="LEM DOMAIN-CONTAINING PROTEIN 2"/>
    <property type="match status" value="1"/>
</dbReference>
<evidence type="ECO:0000256" key="6">
    <source>
        <dbReference type="SAM" id="MobiDB-lite"/>
    </source>
</evidence>
<accession>A0A6A7C6U7</accession>
<keyword evidence="5" id="KW-0539">Nucleus</keyword>
<evidence type="ECO:0008006" key="11">
    <source>
        <dbReference type="Google" id="ProtNLM"/>
    </source>
</evidence>
<dbReference type="AlphaFoldDB" id="A0A6A7C6U7"/>
<dbReference type="InterPro" id="IPR011015">
    <property type="entry name" value="LEM/LEM-like_dom_sf"/>
</dbReference>
<dbReference type="Pfam" id="PF09402">
    <property type="entry name" value="MSC"/>
    <property type="match status" value="1"/>
</dbReference>
<proteinExistence type="predicted"/>
<evidence type="ECO:0000259" key="7">
    <source>
        <dbReference type="Pfam" id="PF09402"/>
    </source>
</evidence>
<dbReference type="Gene3D" id="1.10.720.40">
    <property type="match status" value="1"/>
</dbReference>
<evidence type="ECO:0000256" key="1">
    <source>
        <dbReference type="ARBA" id="ARBA00004126"/>
    </source>
</evidence>
<evidence type="ECO:0000256" key="2">
    <source>
        <dbReference type="ARBA" id="ARBA00022692"/>
    </source>
</evidence>
<feature type="compositionally biased region" description="Basic residues" evidence="6">
    <location>
        <begin position="210"/>
        <end position="220"/>
    </location>
</feature>
<feature type="compositionally biased region" description="Basic and acidic residues" evidence="6">
    <location>
        <begin position="155"/>
        <end position="169"/>
    </location>
</feature>
<dbReference type="EMBL" id="MU005963">
    <property type="protein sequence ID" value="KAF2862967.1"/>
    <property type="molecule type" value="Genomic_DNA"/>
</dbReference>
<feature type="domain" description="Man1/Src1-like C-terminal" evidence="7">
    <location>
        <begin position="291"/>
        <end position="464"/>
    </location>
</feature>
<dbReference type="GO" id="GO:0071763">
    <property type="term" value="P:nuclear membrane organization"/>
    <property type="evidence" value="ECO:0007669"/>
    <property type="project" value="TreeGrafter"/>
</dbReference>
<keyword evidence="2" id="KW-0812">Transmembrane</keyword>
<feature type="compositionally biased region" description="Polar residues" evidence="6">
    <location>
        <begin position="193"/>
        <end position="205"/>
    </location>
</feature>